<evidence type="ECO:0000256" key="1">
    <source>
        <dbReference type="SAM" id="Phobius"/>
    </source>
</evidence>
<name>A0A9X2IHA9_9ACTN</name>
<proteinExistence type="predicted"/>
<protein>
    <submittedName>
        <fullName evidence="2">Uncharacterized protein</fullName>
    </submittedName>
</protein>
<keyword evidence="1" id="KW-1133">Transmembrane helix</keyword>
<dbReference type="EMBL" id="JAMOIL010000034">
    <property type="protein sequence ID" value="MCM0622419.1"/>
    <property type="molecule type" value="Genomic_DNA"/>
</dbReference>
<evidence type="ECO:0000313" key="2">
    <source>
        <dbReference type="EMBL" id="MCM0622419.1"/>
    </source>
</evidence>
<reference evidence="2" key="1">
    <citation type="submission" date="2022-05" db="EMBL/GenBank/DDBJ databases">
        <authorList>
            <person name="Tuo L."/>
        </authorList>
    </citation>
    <scope>NUCLEOTIDE SEQUENCE</scope>
    <source>
        <strain evidence="2">BSK12Z-4</strain>
    </source>
</reference>
<feature type="transmembrane region" description="Helical" evidence="1">
    <location>
        <begin position="37"/>
        <end position="57"/>
    </location>
</feature>
<keyword evidence="1" id="KW-0812">Transmembrane</keyword>
<accession>A0A9X2IHA9</accession>
<evidence type="ECO:0000313" key="3">
    <source>
        <dbReference type="Proteomes" id="UP001139485"/>
    </source>
</evidence>
<gene>
    <name evidence="2" type="ORF">M8330_19185</name>
</gene>
<keyword evidence="3" id="KW-1185">Reference proteome</keyword>
<comment type="caution">
    <text evidence="2">The sequence shown here is derived from an EMBL/GenBank/DDBJ whole genome shotgun (WGS) entry which is preliminary data.</text>
</comment>
<organism evidence="2 3">
    <name type="scientific">Nocardioides bruguierae</name>
    <dbReference type="NCBI Taxonomy" id="2945102"/>
    <lineage>
        <taxon>Bacteria</taxon>
        <taxon>Bacillati</taxon>
        <taxon>Actinomycetota</taxon>
        <taxon>Actinomycetes</taxon>
        <taxon>Propionibacteriales</taxon>
        <taxon>Nocardioidaceae</taxon>
        <taxon>Nocardioides</taxon>
    </lineage>
</organism>
<sequence>MKFLVFGFLSFLMLAVGILWTGESFGWWGEEPTSGSGTAVLGPPIAGLGVAMAIVVVQQAVKRD</sequence>
<dbReference type="Proteomes" id="UP001139485">
    <property type="component" value="Unassembled WGS sequence"/>
</dbReference>
<keyword evidence="1" id="KW-0472">Membrane</keyword>
<dbReference type="AlphaFoldDB" id="A0A9X2IHA9"/>
<dbReference type="RefSeq" id="WP_250828635.1">
    <property type="nucleotide sequence ID" value="NZ_JAMOIL010000034.1"/>
</dbReference>